<reference evidence="5 6" key="1">
    <citation type="submission" date="2018-08" db="EMBL/GenBank/DDBJ databases">
        <title>Chitinophaga sp. K20C18050901, a novel bacterium isolated from forest soil.</title>
        <authorList>
            <person name="Wang C."/>
        </authorList>
    </citation>
    <scope>NUCLEOTIDE SEQUENCE [LARGE SCALE GENOMIC DNA]</scope>
    <source>
        <strain evidence="5 6">K20C18050901</strain>
    </source>
</reference>
<dbReference type="InterPro" id="IPR000424">
    <property type="entry name" value="Primosome_PriB/ssb"/>
</dbReference>
<feature type="compositionally biased region" description="Acidic residues" evidence="4">
    <location>
        <begin position="115"/>
        <end position="170"/>
    </location>
</feature>
<evidence type="ECO:0000256" key="3">
    <source>
        <dbReference type="RuleBase" id="RU000524"/>
    </source>
</evidence>
<dbReference type="GO" id="GO:0009295">
    <property type="term" value="C:nucleoid"/>
    <property type="evidence" value="ECO:0007669"/>
    <property type="project" value="TreeGrafter"/>
</dbReference>
<gene>
    <name evidence="5" type="primary">ssb</name>
    <name evidence="5" type="ORF">DXN04_24955</name>
</gene>
<dbReference type="PIRSF" id="PIRSF002070">
    <property type="entry name" value="SSB"/>
    <property type="match status" value="1"/>
</dbReference>
<dbReference type="PROSITE" id="PS50935">
    <property type="entry name" value="SSB"/>
    <property type="match status" value="1"/>
</dbReference>
<dbReference type="Proteomes" id="UP000261174">
    <property type="component" value="Unassembled WGS sequence"/>
</dbReference>
<dbReference type="CDD" id="cd04496">
    <property type="entry name" value="SSB_OBF"/>
    <property type="match status" value="1"/>
</dbReference>
<evidence type="ECO:0000256" key="2">
    <source>
        <dbReference type="PIRNR" id="PIRNR002070"/>
    </source>
</evidence>
<dbReference type="OrthoDB" id="957856at2"/>
<dbReference type="Gene3D" id="2.40.50.140">
    <property type="entry name" value="Nucleic acid-binding proteins"/>
    <property type="match status" value="1"/>
</dbReference>
<dbReference type="EMBL" id="QTJV01000010">
    <property type="protein sequence ID" value="RFM32039.1"/>
    <property type="molecule type" value="Genomic_DNA"/>
</dbReference>
<dbReference type="AlphaFoldDB" id="A0A3E1NVU5"/>
<comment type="caution">
    <text evidence="5">The sequence shown here is derived from an EMBL/GenBank/DDBJ whole genome shotgun (WGS) entry which is preliminary data.</text>
</comment>
<evidence type="ECO:0000313" key="5">
    <source>
        <dbReference type="EMBL" id="RFM32039.1"/>
    </source>
</evidence>
<keyword evidence="6" id="KW-1185">Reference proteome</keyword>
<dbReference type="GO" id="GO:0003697">
    <property type="term" value="F:single-stranded DNA binding"/>
    <property type="evidence" value="ECO:0007669"/>
    <property type="project" value="InterPro"/>
</dbReference>
<evidence type="ECO:0000256" key="1">
    <source>
        <dbReference type="ARBA" id="ARBA00023125"/>
    </source>
</evidence>
<dbReference type="GO" id="GO:0006260">
    <property type="term" value="P:DNA replication"/>
    <property type="evidence" value="ECO:0007669"/>
    <property type="project" value="InterPro"/>
</dbReference>
<evidence type="ECO:0000313" key="6">
    <source>
        <dbReference type="Proteomes" id="UP000261174"/>
    </source>
</evidence>
<name>A0A3E1NVU5_9BACT</name>
<dbReference type="InterPro" id="IPR011344">
    <property type="entry name" value="ssDNA-bd"/>
</dbReference>
<keyword evidence="1 2" id="KW-0238">DNA-binding</keyword>
<feature type="region of interest" description="Disordered" evidence="4">
    <location>
        <begin position="115"/>
        <end position="183"/>
    </location>
</feature>
<proteinExistence type="predicted"/>
<dbReference type="RefSeq" id="WP_116856127.1">
    <property type="nucleotide sequence ID" value="NZ_QTJV01000010.1"/>
</dbReference>
<dbReference type="PANTHER" id="PTHR10302:SF0">
    <property type="entry name" value="SINGLE-STRANDED DNA-BINDING PROTEIN, MITOCHONDRIAL"/>
    <property type="match status" value="1"/>
</dbReference>
<dbReference type="Pfam" id="PF00436">
    <property type="entry name" value="SSB"/>
    <property type="match status" value="1"/>
</dbReference>
<dbReference type="InterPro" id="IPR012340">
    <property type="entry name" value="NA-bd_OB-fold"/>
</dbReference>
<accession>A0A3E1NVU5</accession>
<dbReference type="PANTHER" id="PTHR10302">
    <property type="entry name" value="SINGLE-STRANDED DNA-BINDING PROTEIN"/>
    <property type="match status" value="1"/>
</dbReference>
<dbReference type="SUPFAM" id="SSF50249">
    <property type="entry name" value="Nucleic acid-binding proteins"/>
    <property type="match status" value="1"/>
</dbReference>
<feature type="compositionally biased region" description="Basic and acidic residues" evidence="4">
    <location>
        <begin position="171"/>
        <end position="183"/>
    </location>
</feature>
<organism evidence="5 6">
    <name type="scientific">Chitinophaga silvisoli</name>
    <dbReference type="NCBI Taxonomy" id="2291814"/>
    <lineage>
        <taxon>Bacteria</taxon>
        <taxon>Pseudomonadati</taxon>
        <taxon>Bacteroidota</taxon>
        <taxon>Chitinophagia</taxon>
        <taxon>Chitinophagales</taxon>
        <taxon>Chitinophagaceae</taxon>
        <taxon>Chitinophaga</taxon>
    </lineage>
</organism>
<dbReference type="NCBIfam" id="TIGR00621">
    <property type="entry name" value="ssb"/>
    <property type="match status" value="1"/>
</dbReference>
<protein>
    <recommendedName>
        <fullName evidence="2 3">Single-stranded DNA-binding protein</fullName>
    </recommendedName>
</protein>
<sequence>MIRLSVIGHLGHDALKKDINGKTVLSFSVAQNEQFKSLKGVVRERTTWINCSVWGRDNLAPYLRKGSLVYVEGRPAFRGYVDKRGEALAGVNMMVMELALLPGARGVLGTGSTGIEEENLAEVPENEGFDDEEDDDEEEEVDDEENEEEEDNEEVGEEKEGDEEKEDDEGEVLKDGIRSDLPF</sequence>
<evidence type="ECO:0000256" key="4">
    <source>
        <dbReference type="SAM" id="MobiDB-lite"/>
    </source>
</evidence>